<evidence type="ECO:0000256" key="2">
    <source>
        <dbReference type="ARBA" id="ARBA00023015"/>
    </source>
</evidence>
<evidence type="ECO:0000259" key="5">
    <source>
        <dbReference type="PROSITE" id="PS50931"/>
    </source>
</evidence>
<organism evidence="6">
    <name type="scientific">marine sediment metagenome</name>
    <dbReference type="NCBI Taxonomy" id="412755"/>
    <lineage>
        <taxon>unclassified sequences</taxon>
        <taxon>metagenomes</taxon>
        <taxon>ecological metagenomes</taxon>
    </lineage>
</organism>
<keyword evidence="2" id="KW-0805">Transcription regulation</keyword>
<dbReference type="Gene3D" id="1.10.10.10">
    <property type="entry name" value="Winged helix-like DNA-binding domain superfamily/Winged helix DNA-binding domain"/>
    <property type="match status" value="1"/>
</dbReference>
<feature type="domain" description="HTH lysR-type" evidence="5">
    <location>
        <begin position="5"/>
        <end position="62"/>
    </location>
</feature>
<name>A0A0F9U613_9ZZZZ</name>
<dbReference type="InterPro" id="IPR050389">
    <property type="entry name" value="LysR-type_TF"/>
</dbReference>
<evidence type="ECO:0000313" key="6">
    <source>
        <dbReference type="EMBL" id="KKN49098.1"/>
    </source>
</evidence>
<dbReference type="InterPro" id="IPR036390">
    <property type="entry name" value="WH_DNA-bd_sf"/>
</dbReference>
<evidence type="ECO:0000256" key="4">
    <source>
        <dbReference type="ARBA" id="ARBA00023163"/>
    </source>
</evidence>
<dbReference type="PROSITE" id="PS50931">
    <property type="entry name" value="HTH_LYSR"/>
    <property type="match status" value="1"/>
</dbReference>
<evidence type="ECO:0000256" key="3">
    <source>
        <dbReference type="ARBA" id="ARBA00023125"/>
    </source>
</evidence>
<dbReference type="CDD" id="cd08417">
    <property type="entry name" value="PBP2_Nitroaromatics_like"/>
    <property type="match status" value="1"/>
</dbReference>
<keyword evidence="4" id="KW-0804">Transcription</keyword>
<comment type="caution">
    <text evidence="6">The sequence shown here is derived from an EMBL/GenBank/DDBJ whole genome shotgun (WGS) entry which is preliminary data.</text>
</comment>
<dbReference type="SUPFAM" id="SSF46785">
    <property type="entry name" value="Winged helix' DNA-binding domain"/>
    <property type="match status" value="1"/>
</dbReference>
<dbReference type="Gene3D" id="3.40.190.10">
    <property type="entry name" value="Periplasmic binding protein-like II"/>
    <property type="match status" value="2"/>
</dbReference>
<dbReference type="PANTHER" id="PTHR30118:SF15">
    <property type="entry name" value="TRANSCRIPTIONAL REGULATORY PROTEIN"/>
    <property type="match status" value="1"/>
</dbReference>
<dbReference type="Pfam" id="PF03466">
    <property type="entry name" value="LysR_substrate"/>
    <property type="match status" value="1"/>
</dbReference>
<dbReference type="PANTHER" id="PTHR30118">
    <property type="entry name" value="HTH-TYPE TRANSCRIPTIONAL REGULATOR LEUO-RELATED"/>
    <property type="match status" value="1"/>
</dbReference>
<dbReference type="GO" id="GO:0003700">
    <property type="term" value="F:DNA-binding transcription factor activity"/>
    <property type="evidence" value="ECO:0007669"/>
    <property type="project" value="InterPro"/>
</dbReference>
<comment type="similarity">
    <text evidence="1">Belongs to the LysR transcriptional regulatory family.</text>
</comment>
<evidence type="ECO:0000256" key="1">
    <source>
        <dbReference type="ARBA" id="ARBA00009437"/>
    </source>
</evidence>
<dbReference type="SUPFAM" id="SSF53850">
    <property type="entry name" value="Periplasmic binding protein-like II"/>
    <property type="match status" value="1"/>
</dbReference>
<keyword evidence="3" id="KW-0238">DNA-binding</keyword>
<sequence length="309" mass="35282">MHGKIDLNLFVILKTVYQEGNITSAADKLHLTQPAVSHALSRLRDKFDDPLFIRHGRRMVPSPFCQKIILQVIESVQVLEATMNSERLFDIAAFKREIKFGFRDILESIFFPPLMNDLLTNTPNITINSRQVSHVDMEKSLENQDLDIVIDVLTPTSNHIKNTFICNEHFSLICRRDHPILNDLTIDNYAKASHAVVSLKGAQVDLIDMALAKHALARNVVLRCEHYFAATKVISQSDMIMTMPNSYAQVLKQQLPVHVTSLPFNVPLMPVHMYWHEQAQNDLVNSWMRDKLLALAQQLIPKEKLKNGN</sequence>
<dbReference type="InterPro" id="IPR036388">
    <property type="entry name" value="WH-like_DNA-bd_sf"/>
</dbReference>
<dbReference type="InterPro" id="IPR000847">
    <property type="entry name" value="LysR_HTH_N"/>
</dbReference>
<gene>
    <name evidence="6" type="ORF">LCGC14_0646340</name>
</gene>
<dbReference type="Pfam" id="PF00126">
    <property type="entry name" value="HTH_1"/>
    <property type="match status" value="1"/>
</dbReference>
<protein>
    <recommendedName>
        <fullName evidence="5">HTH lysR-type domain-containing protein</fullName>
    </recommendedName>
</protein>
<dbReference type="EMBL" id="LAZR01001185">
    <property type="protein sequence ID" value="KKN49098.1"/>
    <property type="molecule type" value="Genomic_DNA"/>
</dbReference>
<dbReference type="PRINTS" id="PR00039">
    <property type="entry name" value="HTHLYSR"/>
</dbReference>
<accession>A0A0F9U613</accession>
<dbReference type="GO" id="GO:0003677">
    <property type="term" value="F:DNA binding"/>
    <property type="evidence" value="ECO:0007669"/>
    <property type="project" value="UniProtKB-KW"/>
</dbReference>
<dbReference type="AlphaFoldDB" id="A0A0F9U613"/>
<dbReference type="InterPro" id="IPR005119">
    <property type="entry name" value="LysR_subst-bd"/>
</dbReference>
<proteinExistence type="inferred from homology"/>
<reference evidence="6" key="1">
    <citation type="journal article" date="2015" name="Nature">
        <title>Complex archaea that bridge the gap between prokaryotes and eukaryotes.</title>
        <authorList>
            <person name="Spang A."/>
            <person name="Saw J.H."/>
            <person name="Jorgensen S.L."/>
            <person name="Zaremba-Niedzwiedzka K."/>
            <person name="Martijn J."/>
            <person name="Lind A.E."/>
            <person name="van Eijk R."/>
            <person name="Schleper C."/>
            <person name="Guy L."/>
            <person name="Ettema T.J."/>
        </authorList>
    </citation>
    <scope>NUCLEOTIDE SEQUENCE</scope>
</reference>
<dbReference type="InterPro" id="IPR037402">
    <property type="entry name" value="YidZ_PBP2"/>
</dbReference>